<evidence type="ECO:0008006" key="4">
    <source>
        <dbReference type="Google" id="ProtNLM"/>
    </source>
</evidence>
<reference evidence="2 3" key="1">
    <citation type="journal article" date="2013" name="Genome Announc.">
        <title>Draft Genome Sequence of Shewanella decolorationis S12, a Dye-Degrading Bacterium Isolated from a Wastewater Treatment Plant.</title>
        <authorList>
            <person name="Xu M."/>
            <person name="Fang Y."/>
            <person name="Liu J."/>
            <person name="Chen X."/>
            <person name="Sun G."/>
            <person name="Guo J."/>
            <person name="Hua Z."/>
            <person name="Tu Q."/>
            <person name="Wu L."/>
            <person name="Zhou J."/>
            <person name="Liu X."/>
        </authorList>
    </citation>
    <scope>NUCLEOTIDE SEQUENCE [LARGE SCALE GENOMIC DNA]</scope>
    <source>
        <strain evidence="2 3">S12</strain>
    </source>
</reference>
<keyword evidence="3" id="KW-1185">Reference proteome</keyword>
<feature type="transmembrane region" description="Helical" evidence="1">
    <location>
        <begin position="57"/>
        <end position="78"/>
    </location>
</feature>
<dbReference type="Proteomes" id="UP000017548">
    <property type="component" value="Unassembled WGS sequence"/>
</dbReference>
<feature type="transmembrane region" description="Helical" evidence="1">
    <location>
        <begin position="99"/>
        <end position="122"/>
    </location>
</feature>
<evidence type="ECO:0000256" key="1">
    <source>
        <dbReference type="SAM" id="Phobius"/>
    </source>
</evidence>
<keyword evidence="1" id="KW-1133">Transmembrane helix</keyword>
<gene>
    <name evidence="2" type="ORF">SHD_1521</name>
</gene>
<organism evidence="2 3">
    <name type="scientific">Shewanella decolorationis S12</name>
    <dbReference type="NCBI Taxonomy" id="1353536"/>
    <lineage>
        <taxon>Bacteria</taxon>
        <taxon>Pseudomonadati</taxon>
        <taxon>Pseudomonadota</taxon>
        <taxon>Gammaproteobacteria</taxon>
        <taxon>Alteromonadales</taxon>
        <taxon>Shewanellaceae</taxon>
        <taxon>Shewanella</taxon>
    </lineage>
</organism>
<dbReference type="EMBL" id="AXZL01000059">
    <property type="protein sequence ID" value="ESE41811.1"/>
    <property type="molecule type" value="Genomic_DNA"/>
</dbReference>
<dbReference type="RefSeq" id="WP_023266590.1">
    <property type="nucleotide sequence ID" value="NZ_AXZL01000059.1"/>
</dbReference>
<feature type="transmembrane region" description="Helical" evidence="1">
    <location>
        <begin position="33"/>
        <end position="51"/>
    </location>
</feature>
<protein>
    <recommendedName>
        <fullName evidence="4">CPBP family intramembrane metalloprotease</fullName>
    </recommendedName>
</protein>
<evidence type="ECO:0000313" key="2">
    <source>
        <dbReference type="EMBL" id="ESE41811.1"/>
    </source>
</evidence>
<keyword evidence="1" id="KW-0472">Membrane</keyword>
<sequence length="125" mass="14198">MIRADSGHIKVKRNFRLKSLSDKKIRQLLKRFAWIYAVCLCIPWVSAVLTTKAQGQTLIIGIWPAASLFYFLAYRHLANSFRFEINRHLAFSYHGGGSFAGAMYSLAKVVLLGMVLMIFMSAKHT</sequence>
<name>A0ABN0PNY7_9GAMM</name>
<proteinExistence type="predicted"/>
<evidence type="ECO:0000313" key="3">
    <source>
        <dbReference type="Proteomes" id="UP000017548"/>
    </source>
</evidence>
<accession>A0ABN0PNY7</accession>
<comment type="caution">
    <text evidence="2">The sequence shown here is derived from an EMBL/GenBank/DDBJ whole genome shotgun (WGS) entry which is preliminary data.</text>
</comment>
<keyword evidence="1" id="KW-0812">Transmembrane</keyword>